<sequence length="812" mass="85538">MGDEAKLIDPSGIPHFIGDLDTLDTDVMLLTANADQFRASGSDVHTTFQHLSAFYSAPEAEQLFSTTLPVQQKSDAFAEGLEKVAGVLSDYGIEVEPLARKLDSLKAEATAFVNSVSGDDDWRKDSHKVDHNNDLWHDVNHTVAAFQAAERRAYNKIMALIGGTPLTADDGTHGKNMYGFDAADLDQATQTPWGAPAEREYEGWRWLVHQGKQVWDGVWQDGVMGTVHGLGTLVGWDGWDAAGQAWENLAKLGTGIVMTIGTLGTWAWVSDKDLPSWLRESRHVLNQTGKGLVAWDQWKTNPGRAAGALGFNVLTIVGTDGIGAAASGTGKAGAAVRTASVAGKIGRVIDPMTYVGKAGKFTFVKVGGSFTALKNLRAGATTDLLKQADALRSPKIPATAVPYVDKTTGKVVYLTDEGHVLNADGSLRQHVSQAKTEGSAGARAAHDPVAHSSAAGSRIPEFAGAHGGDGFPVPAERGVGGTASRLPEDSGVGGASGHAVGDTPGVGSRTGRYETPRDVPDPVHHSGGHEAGTGHDGPGSPAEPPAGSPPHESPGGHPADAGHGDAPGDAAPDTSGQGHPHAGTPDGPPDIDPAKYTRNTQDLAHAHTGGMKPEQEAGVLEELSRAKLPVPDQQKVLRALGKDPYGAGVAEMISRGHLRDVEGYRKLLDMCKQGPTKADPKGMVPAVHMAMRVVTDLQERGVGRVGVELDTETFDLDAYTRHADGSVDYGYQLKDVTNIQGIKSAAVKAAKQLKPPGIDHRVAILDVHQPMADLTPRMFREAEFQAERMGGSFLLRFTDGSLTIPPGSPTFP</sequence>
<feature type="region of interest" description="Disordered" evidence="1">
    <location>
        <begin position="430"/>
        <end position="596"/>
    </location>
</feature>
<protein>
    <submittedName>
        <fullName evidence="2">Uncharacterized protein</fullName>
    </submittedName>
</protein>
<keyword evidence="3" id="KW-1185">Reference proteome</keyword>
<proteinExistence type="predicted"/>
<reference evidence="2" key="1">
    <citation type="journal article" date="2019" name="Microbiol. Resour. Announc.">
        <title>Draft Genomic Sequences of Streptomyces misionensis and Streptomyces albidoflavus, bacteria applied for phytopathogen biocontrol.</title>
        <authorList>
            <person name="Pylro V."/>
            <person name="Dias A."/>
            <person name="Andreote F."/>
            <person name="Varani A."/>
            <person name="Andreote C."/>
            <person name="Bernardo E."/>
            <person name="Martins T."/>
        </authorList>
    </citation>
    <scope>NUCLEOTIDE SEQUENCE [LARGE SCALE GENOMIC DNA]</scope>
    <source>
        <strain evidence="2">66</strain>
    </source>
</reference>
<gene>
    <name evidence="2" type="ORF">FRZ03_32605</name>
</gene>
<evidence type="ECO:0000256" key="1">
    <source>
        <dbReference type="SAM" id="MobiDB-lite"/>
    </source>
</evidence>
<evidence type="ECO:0000313" key="2">
    <source>
        <dbReference type="EMBL" id="TWV32708.1"/>
    </source>
</evidence>
<dbReference type="Proteomes" id="UP000320481">
    <property type="component" value="Unassembled WGS sequence"/>
</dbReference>
<evidence type="ECO:0000313" key="3">
    <source>
        <dbReference type="Proteomes" id="UP000320481"/>
    </source>
</evidence>
<dbReference type="EMBL" id="VOGW01000186">
    <property type="protein sequence ID" value="TWV32708.1"/>
    <property type="molecule type" value="Genomic_DNA"/>
</dbReference>
<comment type="caution">
    <text evidence="2">The sequence shown here is derived from an EMBL/GenBank/DDBJ whole genome shotgun (WGS) entry which is preliminary data.</text>
</comment>
<name>A0A5C6IUC3_9ACTN</name>
<feature type="compositionally biased region" description="Pro residues" evidence="1">
    <location>
        <begin position="541"/>
        <end position="552"/>
    </location>
</feature>
<dbReference type="RefSeq" id="WP_146468681.1">
    <property type="nucleotide sequence ID" value="NZ_VOGW01000186.1"/>
</dbReference>
<organism evidence="2 3">
    <name type="scientific">Streptomyces misionensis</name>
    <dbReference type="NCBI Taxonomy" id="67331"/>
    <lineage>
        <taxon>Bacteria</taxon>
        <taxon>Bacillati</taxon>
        <taxon>Actinomycetota</taxon>
        <taxon>Actinomycetes</taxon>
        <taxon>Kitasatosporales</taxon>
        <taxon>Streptomycetaceae</taxon>
        <taxon>Streptomyces</taxon>
    </lineage>
</organism>
<accession>A0A5C6IUC3</accession>
<dbReference type="AlphaFoldDB" id="A0A5C6IUC3"/>
<feature type="compositionally biased region" description="Basic and acidic residues" evidence="1">
    <location>
        <begin position="511"/>
        <end position="528"/>
    </location>
</feature>